<reference evidence="5 6" key="1">
    <citation type="submission" date="2019-06" db="EMBL/GenBank/DDBJ databases">
        <authorList>
            <person name="Broberg M."/>
        </authorList>
    </citation>
    <scope>NUCLEOTIDE SEQUENCE [LARGE SCALE GENOMIC DNA]</scope>
</reference>
<dbReference type="PROSITE" id="PS00463">
    <property type="entry name" value="ZN2_CY6_FUNGAL_1"/>
    <property type="match status" value="1"/>
</dbReference>
<dbReference type="EMBL" id="CABFNS010000826">
    <property type="protein sequence ID" value="VUC30943.1"/>
    <property type="molecule type" value="Genomic_DNA"/>
</dbReference>
<evidence type="ECO:0000259" key="4">
    <source>
        <dbReference type="PROSITE" id="PS50048"/>
    </source>
</evidence>
<name>A0ABY6UL21_BIOOC</name>
<dbReference type="Proteomes" id="UP000766486">
    <property type="component" value="Unassembled WGS sequence"/>
</dbReference>
<evidence type="ECO:0000313" key="6">
    <source>
        <dbReference type="Proteomes" id="UP000766486"/>
    </source>
</evidence>
<evidence type="ECO:0000256" key="1">
    <source>
        <dbReference type="ARBA" id="ARBA00004123"/>
    </source>
</evidence>
<gene>
    <name evidence="5" type="ORF">CLO192961_LOCUS296293</name>
</gene>
<feature type="region of interest" description="Disordered" evidence="3">
    <location>
        <begin position="103"/>
        <end position="196"/>
    </location>
</feature>
<evidence type="ECO:0000313" key="5">
    <source>
        <dbReference type="EMBL" id="VUC30943.1"/>
    </source>
</evidence>
<keyword evidence="6" id="KW-1185">Reference proteome</keyword>
<feature type="domain" description="Zn(2)-C6 fungal-type" evidence="4">
    <location>
        <begin position="60"/>
        <end position="92"/>
    </location>
</feature>
<protein>
    <recommendedName>
        <fullName evidence="4">Zn(2)-C6 fungal-type domain-containing protein</fullName>
    </recommendedName>
</protein>
<proteinExistence type="predicted"/>
<dbReference type="PANTHER" id="PTHR37534">
    <property type="entry name" value="TRANSCRIPTIONAL ACTIVATOR PROTEIN UGA3"/>
    <property type="match status" value="1"/>
</dbReference>
<accession>A0ABY6UL21</accession>
<sequence>MASNPTWILRGIQFLIRKSFSSKPLTASRWPEKRTAFNSPFQSSFSSVTFTISDMRHRSSCRRCRQRHKRCLTHPGSPQCNECEQAGELCYYEVKPQFRFFHRSSFRRRRTKPQSKEASPGPAQGRNTSPSPGQLIDFRDTLPHRSSNIEIERNNTTKSASEKDTQVGYDDLAHHPWPSPTTDPPSLHDPQTPSPRAIFHVTTQSNYPNQGTIDFSHSSPATSPVSVGIPAPSSQPLAFTEREAYLMGIYIHQVSLSPDSCDEERHFATKVPKLALEEPIVLYGIFALASRFDEIQTKTQSDVESTQYHNKCLELLIEALSKPPETYGVPLLTAVVLSRLYEEFDVGKDTQFYHLSGTRNLLGFNAITKSAQNGGLAEAVCWLHLHQVIYISMVHKQKPDLYLEIFKTFHSYDGSSDRSYVNRAVYLLARVLREFFSGSSDISQVWTQLEKELDDWYKGIPRSFQILYEVPINIEVGRIFPSIWMLSSVQVMALEYYYASKAIICLYRCNSGGGQAFGFDAMKARKANEESILYYLRRSIGLARGNEYFPGAYYMPSYVLFLCGHLIRDPLERDQCVQFLNDMAERVPRESYKLIQTLQKEWAELDELGR</sequence>
<organism evidence="5 6">
    <name type="scientific">Bionectria ochroleuca</name>
    <name type="common">Gliocladium roseum</name>
    <dbReference type="NCBI Taxonomy" id="29856"/>
    <lineage>
        <taxon>Eukaryota</taxon>
        <taxon>Fungi</taxon>
        <taxon>Dikarya</taxon>
        <taxon>Ascomycota</taxon>
        <taxon>Pezizomycotina</taxon>
        <taxon>Sordariomycetes</taxon>
        <taxon>Hypocreomycetidae</taxon>
        <taxon>Hypocreales</taxon>
        <taxon>Bionectriaceae</taxon>
        <taxon>Clonostachys</taxon>
    </lineage>
</organism>
<feature type="compositionally biased region" description="Basic and acidic residues" evidence="3">
    <location>
        <begin position="150"/>
        <end position="165"/>
    </location>
</feature>
<dbReference type="InterPro" id="IPR001138">
    <property type="entry name" value="Zn2Cys6_DnaBD"/>
</dbReference>
<evidence type="ECO:0000256" key="3">
    <source>
        <dbReference type="SAM" id="MobiDB-lite"/>
    </source>
</evidence>
<dbReference type="SUPFAM" id="SSF57701">
    <property type="entry name" value="Zn2/Cys6 DNA-binding domain"/>
    <property type="match status" value="1"/>
</dbReference>
<comment type="caution">
    <text evidence="5">The sequence shown here is derived from an EMBL/GenBank/DDBJ whole genome shotgun (WGS) entry which is preliminary data.</text>
</comment>
<dbReference type="CDD" id="cd12148">
    <property type="entry name" value="fungal_TF_MHR"/>
    <property type="match status" value="1"/>
</dbReference>
<dbReference type="PROSITE" id="PS50048">
    <property type="entry name" value="ZN2_CY6_FUNGAL_2"/>
    <property type="match status" value="1"/>
</dbReference>
<comment type="subcellular location">
    <subcellularLocation>
        <location evidence="1">Nucleus</location>
    </subcellularLocation>
</comment>
<dbReference type="InterPro" id="IPR036864">
    <property type="entry name" value="Zn2-C6_fun-type_DNA-bd_sf"/>
</dbReference>
<dbReference type="PANTHER" id="PTHR37534:SF25">
    <property type="entry name" value="ZN(II)2CYS6 TRANSCRIPTION FACTOR (EUROFUNG)"/>
    <property type="match status" value="1"/>
</dbReference>
<evidence type="ECO:0000256" key="2">
    <source>
        <dbReference type="ARBA" id="ARBA00023242"/>
    </source>
</evidence>
<keyword evidence="2" id="KW-0539">Nucleus</keyword>
<feature type="compositionally biased region" description="Basic residues" evidence="3">
    <location>
        <begin position="103"/>
        <end position="113"/>
    </location>
</feature>
<dbReference type="Pfam" id="PF11951">
    <property type="entry name" value="Fungal_trans_2"/>
    <property type="match status" value="1"/>
</dbReference>
<dbReference type="InterPro" id="IPR021858">
    <property type="entry name" value="Fun_TF"/>
</dbReference>